<evidence type="ECO:0000313" key="10">
    <source>
        <dbReference type="Proteomes" id="UP001178507"/>
    </source>
</evidence>
<proteinExistence type="inferred from homology"/>
<evidence type="ECO:0000259" key="8">
    <source>
        <dbReference type="PROSITE" id="PS50222"/>
    </source>
</evidence>
<keyword evidence="5" id="KW-0175">Coiled coil</keyword>
<feature type="transmembrane region" description="Helical" evidence="7">
    <location>
        <begin position="740"/>
        <end position="766"/>
    </location>
</feature>
<keyword evidence="10" id="KW-1185">Reference proteome</keyword>
<evidence type="ECO:0000256" key="3">
    <source>
        <dbReference type="ARBA" id="ARBA00022837"/>
    </source>
</evidence>
<dbReference type="PANTHER" id="PTHR13168:SF0">
    <property type="entry name" value="C-MYC-BINDING PROTEIN"/>
    <property type="match status" value="1"/>
</dbReference>
<feature type="domain" description="EF-hand" evidence="8">
    <location>
        <begin position="164"/>
        <end position="199"/>
    </location>
</feature>
<feature type="region of interest" description="Disordered" evidence="6">
    <location>
        <begin position="28"/>
        <end position="47"/>
    </location>
</feature>
<evidence type="ECO:0000256" key="6">
    <source>
        <dbReference type="SAM" id="MobiDB-lite"/>
    </source>
</evidence>
<comment type="subcellular location">
    <subcellularLocation>
        <location evidence="1">Nucleus</location>
    </subcellularLocation>
</comment>
<accession>A0AA36NH47</accession>
<dbReference type="Proteomes" id="UP001178507">
    <property type="component" value="Unassembled WGS sequence"/>
</dbReference>
<keyword evidence="3" id="KW-0106">Calcium</keyword>
<dbReference type="CDD" id="cd21937">
    <property type="entry name" value="ZIP_MycBP-like"/>
    <property type="match status" value="1"/>
</dbReference>
<dbReference type="PROSITE" id="PS50222">
    <property type="entry name" value="EF_HAND_2"/>
    <property type="match status" value="1"/>
</dbReference>
<evidence type="ECO:0000256" key="7">
    <source>
        <dbReference type="SAM" id="Phobius"/>
    </source>
</evidence>
<organism evidence="9 10">
    <name type="scientific">Effrenium voratum</name>
    <dbReference type="NCBI Taxonomy" id="2562239"/>
    <lineage>
        <taxon>Eukaryota</taxon>
        <taxon>Sar</taxon>
        <taxon>Alveolata</taxon>
        <taxon>Dinophyceae</taxon>
        <taxon>Suessiales</taxon>
        <taxon>Symbiodiniaceae</taxon>
        <taxon>Effrenium</taxon>
    </lineage>
</organism>
<dbReference type="InterPro" id="IPR002048">
    <property type="entry name" value="EF_hand_dom"/>
</dbReference>
<sequence>MSAKKEVALANLQLLGLPLRHSGMAQAGTRKPVDFSATDRPTGSDALTSAMPWRSRWPLLPLLLLALHLDFVHFAWQRGWRGWHTARPARPQARDPNPNQTAKVWSKLEMLEAAPRLADARVASDKLFRNLSNGNETLPCTQALEFTQTLWQGVLPLLSERNADLLNDAAALLIVLDSDKDGRITLDEFIEYAATLVQLKEPQVPPLSRWWGNISDPEWSWMWNETLCVSRRMLGHVLREYWDSIDMLSEDIRYSLRLLRRVSQGEVLDSMERSLLRRAASDAVTLVPATMICAQDLPVLQVGLFMLIKSAAPKLLPSSFSPSRLQLLRAWRQVRQHPDFKDWTLYGGSSEELDAAVLAIFKNPKPASIRKLFEELDQAGAGSIKQSAVLSIVQSIWSGQLNLPKQSMEDFRMDASALMVVVDRRSGSLTLGEFTEYIQTLVEVANAYNQRDQRDPVEVVRAIPGDVSDSMFTLLRDLRYAVHVVKKRLKGKLSKMERAMFRRTTKDVASSLPYFAVVLSHFSPVLKILACILLCKSATHPSAFTKPRRRFARAWAAIAVRQRARAVEGWKCQASGERMEEIILGQDRNQREQLMSRLFQELDDGSGTLTYGQVFAVAQPILKLSRNDGILDALGLIIQIASDTDGAVTQTEFVDFLETLLVDVGKVKIVKDEAIKTEATSWFGSKFQLVKRVAQKEVRELVDSVSMIGQDIAYSAGLVRSPAHFAEIERSWLRRTLKDIVLFLPVGAIIVAPLTPVGTAIVIAIFKRAVPALVPSSFRRHRLELMHLGKTPVEHIPCRASLRSKDGSPKNGIVSQLTRVLVGLYEEPERPANAIDYIKKYLGAPTGVDVEELRADNDELRRQNAELEAKVASLTQQLKELQTEQEEQVRPGRVLDLVRQFEVSEKELVASKFEAEMARLRQAALVSHWRSPFELGSRTAQSRKVPRPEDREARGASRDVDTLSTCSTEDEAQAYGEAFALRLKEFARQGEPEDAALAEFASPGLPAAFEERVCTRAYFLYLDGCKDDRRNYFQALRTELQLISQHPNPALESSHVQ</sequence>
<keyword evidence="4" id="KW-0539">Nucleus</keyword>
<feature type="compositionally biased region" description="Basic and acidic residues" evidence="6">
    <location>
        <begin position="946"/>
        <end position="961"/>
    </location>
</feature>
<feature type="region of interest" description="Disordered" evidence="6">
    <location>
        <begin position="937"/>
        <end position="967"/>
    </location>
</feature>
<dbReference type="GO" id="GO:0005634">
    <property type="term" value="C:nucleus"/>
    <property type="evidence" value="ECO:0007669"/>
    <property type="project" value="UniProtKB-SubCell"/>
</dbReference>
<dbReference type="AlphaFoldDB" id="A0AA36NH47"/>
<keyword evidence="7" id="KW-0472">Membrane</keyword>
<reference evidence="9" key="1">
    <citation type="submission" date="2023-08" db="EMBL/GenBank/DDBJ databases">
        <authorList>
            <person name="Chen Y."/>
            <person name="Shah S."/>
            <person name="Dougan E. K."/>
            <person name="Thang M."/>
            <person name="Chan C."/>
        </authorList>
    </citation>
    <scope>NUCLEOTIDE SEQUENCE</scope>
</reference>
<dbReference type="PANTHER" id="PTHR13168">
    <property type="entry name" value="ASSOCIATE OF C-MYC AMY-1"/>
    <property type="match status" value="1"/>
</dbReference>
<gene>
    <name evidence="9" type="ORF">EVOR1521_LOCUS24986</name>
</gene>
<keyword evidence="7" id="KW-1133">Transmembrane helix</keyword>
<comment type="similarity">
    <text evidence="2">Belongs to the AMY1 family.</text>
</comment>
<dbReference type="GO" id="GO:0003713">
    <property type="term" value="F:transcription coactivator activity"/>
    <property type="evidence" value="ECO:0007669"/>
    <property type="project" value="InterPro"/>
</dbReference>
<dbReference type="GO" id="GO:0005509">
    <property type="term" value="F:calcium ion binding"/>
    <property type="evidence" value="ECO:0007669"/>
    <property type="project" value="InterPro"/>
</dbReference>
<dbReference type="PROSITE" id="PS00018">
    <property type="entry name" value="EF_HAND_1"/>
    <property type="match status" value="1"/>
</dbReference>
<evidence type="ECO:0000256" key="5">
    <source>
        <dbReference type="SAM" id="Coils"/>
    </source>
</evidence>
<dbReference type="InterPro" id="IPR026060">
    <property type="entry name" value="AMY1"/>
</dbReference>
<dbReference type="SUPFAM" id="SSF47473">
    <property type="entry name" value="EF-hand"/>
    <property type="match status" value="1"/>
</dbReference>
<evidence type="ECO:0000313" key="9">
    <source>
        <dbReference type="EMBL" id="CAJ1401993.1"/>
    </source>
</evidence>
<comment type="caution">
    <text evidence="9">The sequence shown here is derived from an EMBL/GenBank/DDBJ whole genome shotgun (WGS) entry which is preliminary data.</text>
</comment>
<dbReference type="EMBL" id="CAUJNA010003437">
    <property type="protein sequence ID" value="CAJ1401993.1"/>
    <property type="molecule type" value="Genomic_DNA"/>
</dbReference>
<evidence type="ECO:0000256" key="1">
    <source>
        <dbReference type="ARBA" id="ARBA00004123"/>
    </source>
</evidence>
<keyword evidence="7" id="KW-0812">Transmembrane</keyword>
<dbReference type="InterPro" id="IPR011992">
    <property type="entry name" value="EF-hand-dom_pair"/>
</dbReference>
<dbReference type="InterPro" id="IPR018247">
    <property type="entry name" value="EF_Hand_1_Ca_BS"/>
</dbReference>
<name>A0AA36NH47_9DINO</name>
<evidence type="ECO:0000256" key="4">
    <source>
        <dbReference type="ARBA" id="ARBA00023242"/>
    </source>
</evidence>
<feature type="coiled-coil region" evidence="5">
    <location>
        <begin position="850"/>
        <end position="923"/>
    </location>
</feature>
<evidence type="ECO:0000256" key="2">
    <source>
        <dbReference type="ARBA" id="ARBA00009389"/>
    </source>
</evidence>
<protein>
    <recommendedName>
        <fullName evidence="8">EF-hand domain-containing protein</fullName>
    </recommendedName>
</protein>